<dbReference type="PANTHER" id="PTHR31409:SF0">
    <property type="entry name" value="WASH COMPLEX SUBUNIT 4"/>
    <property type="match status" value="1"/>
</dbReference>
<dbReference type="AlphaFoldDB" id="A0A158RAS6"/>
<reference evidence="6" key="1">
    <citation type="submission" date="2016-04" db="UniProtKB">
        <authorList>
            <consortium name="WormBaseParasite"/>
        </authorList>
    </citation>
    <scope>IDENTIFICATION</scope>
</reference>
<evidence type="ECO:0000313" key="4">
    <source>
        <dbReference type="EMBL" id="VDM95715.1"/>
    </source>
</evidence>
<dbReference type="OMA" id="RCNIFIQ"/>
<dbReference type="InterPro" id="IPR028282">
    <property type="entry name" value="WASH-7_central"/>
</dbReference>
<dbReference type="GO" id="GO:0071203">
    <property type="term" value="C:WASH complex"/>
    <property type="evidence" value="ECO:0007669"/>
    <property type="project" value="InterPro"/>
</dbReference>
<dbReference type="Pfam" id="PF14744">
    <property type="entry name" value="WASH-7_mid"/>
    <property type="match status" value="1"/>
</dbReference>
<dbReference type="Pfam" id="PF14746">
    <property type="entry name" value="WASH-7_C"/>
    <property type="match status" value="1"/>
</dbReference>
<dbReference type="STRING" id="103827.A0A158RAS6"/>
<dbReference type="EMBL" id="UYYF01000054">
    <property type="protein sequence ID" value="VDM95715.1"/>
    <property type="molecule type" value="Genomic_DNA"/>
</dbReference>
<dbReference type="Proteomes" id="UP000276776">
    <property type="component" value="Unassembled WGS sequence"/>
</dbReference>
<dbReference type="GO" id="GO:0016197">
    <property type="term" value="P:endosomal transport"/>
    <property type="evidence" value="ECO:0007669"/>
    <property type="project" value="TreeGrafter"/>
</dbReference>
<keyword evidence="5" id="KW-1185">Reference proteome</keyword>
<dbReference type="InterPro" id="IPR028191">
    <property type="entry name" value="WASH-4_N"/>
</dbReference>
<evidence type="ECO:0000259" key="2">
    <source>
        <dbReference type="Pfam" id="PF14745"/>
    </source>
</evidence>
<dbReference type="PANTHER" id="PTHR31409">
    <property type="entry name" value="WASH COMPLEX SUBUNIT 4"/>
    <property type="match status" value="1"/>
</dbReference>
<evidence type="ECO:0000313" key="6">
    <source>
        <dbReference type="WBParaSite" id="TCLT_0000066101-mRNA-1"/>
    </source>
</evidence>
<reference evidence="4 5" key="2">
    <citation type="submission" date="2018-11" db="EMBL/GenBank/DDBJ databases">
        <authorList>
            <consortium name="Pathogen Informatics"/>
        </authorList>
    </citation>
    <scope>NUCLEOTIDE SEQUENCE [LARGE SCALE GENOMIC DNA]</scope>
</reference>
<feature type="domain" description="WASH complex subunit 7 central" evidence="1">
    <location>
        <begin position="532"/>
        <end position="875"/>
    </location>
</feature>
<evidence type="ECO:0000259" key="1">
    <source>
        <dbReference type="Pfam" id="PF14744"/>
    </source>
</evidence>
<sequence length="1053" mass="121511">MKNGSFYDSGHTVAGIAHSGNSIVDKCIITFSTLVLEVDILFEKAQSTFYKALIVYGENVDGCLSTEDGTVKMIAQFLPHLQELQIFVQRCQEVFRNIICQLYALLSSKDKLLEQAHERKLLKMWRSLGLLLSVLITLDQILRKQSTLQQHWKSYYKTMKLVNRNPSHFNAESELLPPFQQLIDSINKSIIQANLYKDCCQQIFEESLLDSDLMNERMKCITIEMYEKWDRIAADDLPHKRFLMAIVALAICHMFMFGTADKKMMRTIWNSYKKLPVFHIFGHVVWSPCEFILENLIQADRVIDHKMVLAMKAAKKAQFLQNMEVLPKEASVLANTLDEWKYRMNEELKQRTEQMSSDRIFQRISLFLKGIRFADLACRLLKTLMSCLLEEQKAISRSSLSAAFRMVEMIKAVERLFKKWWYDVLESCQEAIQYTNAELLTIINTARETIRKESVLSYRTIDTLSALAVSESALSGAVTRANLIVASVALDMACYAKIFRGSDAERIDELLSRLETLSVLGNIISRICNCSFLFWHRSFIATYFDAIISDGFCRPELFFDAVNDIETVLEWDEKNMDTGVKKSILDELYKIFEELYLKNLCEAIETDLRLTVHSHLQLDDRTPKDPMQDTDLRLVNLLEMPTLHLFDRLIDVKQYVERYLERIFYNLTSVALHDSHTYMEMSLLAKQKYGLILCESHLPFQKLNQGPDVLYVARNIDSFVESYNYNLNEQFFIEKDSKSKQLTVLTVEHVANSIRSHGMGIMNTTINHAYQFLKKKFYLFSQLLYDDRVQNQLIKDDRFFHDNVENLKNMYPVSRAQRFNTSIRRLGVTVDDLSYLDKLRILITEVGNAMGYVRLVRSGAVEVSVQSLEFLPDLDDIMSFEPMVMNAKLSTESIDAARVLDGIFDVSKKNINQSDNYLQILVEVFAPELRDSTKYEHLNFFYMIVPPLTINFIDQMLSCKGKLGRRAKQNNTFTDDGFILGVAFILILLKQEASFSALNWFQSVTCGCTEAIVNTSTVTKSMSSKSSSDPSTAIRIAKLDHYQKVQWLGRQIL</sequence>
<gene>
    <name evidence="4" type="ORF">TCLT_LOCUS662</name>
</gene>
<name>A0A158RAS6_THECL</name>
<organism evidence="6">
    <name type="scientific">Thelazia callipaeda</name>
    <name type="common">Oriental eyeworm</name>
    <name type="synonym">Parasitic nematode</name>
    <dbReference type="NCBI Taxonomy" id="103827"/>
    <lineage>
        <taxon>Eukaryota</taxon>
        <taxon>Metazoa</taxon>
        <taxon>Ecdysozoa</taxon>
        <taxon>Nematoda</taxon>
        <taxon>Chromadorea</taxon>
        <taxon>Rhabditida</taxon>
        <taxon>Spirurina</taxon>
        <taxon>Spiruromorpha</taxon>
        <taxon>Thelazioidea</taxon>
        <taxon>Thelaziidae</taxon>
        <taxon>Thelazia</taxon>
    </lineage>
</organism>
<feature type="domain" description="WASH complex subunit 4 N-terminal" evidence="2">
    <location>
        <begin position="17"/>
        <end position="531"/>
    </location>
</feature>
<evidence type="ECO:0000313" key="5">
    <source>
        <dbReference type="Proteomes" id="UP000276776"/>
    </source>
</evidence>
<accession>A0A158RAS6</accession>
<protein>
    <submittedName>
        <fullName evidence="6">WASH-7_N domain-containing protein</fullName>
    </submittedName>
</protein>
<dbReference type="Pfam" id="PF14745">
    <property type="entry name" value="WASH-4_N"/>
    <property type="match status" value="1"/>
</dbReference>
<dbReference type="GO" id="GO:0005768">
    <property type="term" value="C:endosome"/>
    <property type="evidence" value="ECO:0007669"/>
    <property type="project" value="TreeGrafter"/>
</dbReference>
<evidence type="ECO:0000259" key="3">
    <source>
        <dbReference type="Pfam" id="PF14746"/>
    </source>
</evidence>
<dbReference type="WBParaSite" id="TCLT_0000066101-mRNA-1">
    <property type="protein sequence ID" value="TCLT_0000066101-mRNA-1"/>
    <property type="gene ID" value="TCLT_0000066101"/>
</dbReference>
<feature type="domain" description="WASH complex subunit 7 C-terminal" evidence="3">
    <location>
        <begin position="895"/>
        <end position="1028"/>
    </location>
</feature>
<dbReference type="GO" id="GO:0007032">
    <property type="term" value="P:endosome organization"/>
    <property type="evidence" value="ECO:0007669"/>
    <property type="project" value="TreeGrafter"/>
</dbReference>
<dbReference type="InterPro" id="IPR028283">
    <property type="entry name" value="WASH-7_C"/>
</dbReference>
<dbReference type="OrthoDB" id="10261210at2759"/>
<dbReference type="InterPro" id="IPR027307">
    <property type="entry name" value="WASH7"/>
</dbReference>
<proteinExistence type="predicted"/>